<dbReference type="PROSITE" id="PS51318">
    <property type="entry name" value="TAT"/>
    <property type="match status" value="1"/>
</dbReference>
<dbReference type="InterPro" id="IPR019546">
    <property type="entry name" value="TAT_signal_bac_arc"/>
</dbReference>
<evidence type="ECO:0000259" key="1">
    <source>
        <dbReference type="Pfam" id="PF20254"/>
    </source>
</evidence>
<feature type="domain" description="N,N-dimethylformamidase beta subunit-like C-terminal" evidence="1">
    <location>
        <begin position="106"/>
        <end position="207"/>
    </location>
</feature>
<name>A0A383CUA2_9ZZZZ</name>
<evidence type="ECO:0000313" key="2">
    <source>
        <dbReference type="EMBL" id="SVE35445.1"/>
    </source>
</evidence>
<dbReference type="AlphaFoldDB" id="A0A383CUA2"/>
<dbReference type="Pfam" id="PF20254">
    <property type="entry name" value="DMFA2_C"/>
    <property type="match status" value="1"/>
</dbReference>
<sequence>MKESRKPKRGIHRRDLIKGTAAAGLALTVGVEGTFAAPATDNPIRKENAKPGTRDWLLTKTDITKNEPVELWRSPRIEGYCSATSVSTGDRLKIMVSTNPVSEFDLEIFRTGYYGGAGGRSMKKFTPIQGKTQADPEIGENRLRECKWEASVEFEIPDDWLSGVYLGKLTAKKEGVQSYVIFIVRDDRPCDLLFQCSDTTWQAYNSWPT</sequence>
<organism evidence="2">
    <name type="scientific">marine metagenome</name>
    <dbReference type="NCBI Taxonomy" id="408172"/>
    <lineage>
        <taxon>unclassified sequences</taxon>
        <taxon>metagenomes</taxon>
        <taxon>ecological metagenomes</taxon>
    </lineage>
</organism>
<accession>A0A383CUA2</accession>
<dbReference type="InterPro" id="IPR046540">
    <property type="entry name" value="DMFA2_C"/>
</dbReference>
<dbReference type="EMBL" id="UINC01211516">
    <property type="protein sequence ID" value="SVE35445.1"/>
    <property type="molecule type" value="Genomic_DNA"/>
</dbReference>
<reference evidence="2" key="1">
    <citation type="submission" date="2018-05" db="EMBL/GenBank/DDBJ databases">
        <authorList>
            <person name="Lanie J.A."/>
            <person name="Ng W.-L."/>
            <person name="Kazmierczak K.M."/>
            <person name="Andrzejewski T.M."/>
            <person name="Davidsen T.M."/>
            <person name="Wayne K.J."/>
            <person name="Tettelin H."/>
            <person name="Glass J.I."/>
            <person name="Rusch D."/>
            <person name="Podicherti R."/>
            <person name="Tsui H.-C.T."/>
            <person name="Winkler M.E."/>
        </authorList>
    </citation>
    <scope>NUCLEOTIDE SEQUENCE</scope>
</reference>
<dbReference type="InterPro" id="IPR006311">
    <property type="entry name" value="TAT_signal"/>
</dbReference>
<feature type="non-terminal residue" evidence="2">
    <location>
        <position position="209"/>
    </location>
</feature>
<gene>
    <name evidence="2" type="ORF">METZ01_LOCUS488299</name>
</gene>
<proteinExistence type="predicted"/>
<dbReference type="NCBIfam" id="TIGR01409">
    <property type="entry name" value="TAT_signal_seq"/>
    <property type="match status" value="1"/>
</dbReference>
<protein>
    <recommendedName>
        <fullName evidence="1">N,N-dimethylformamidase beta subunit-like C-terminal domain-containing protein</fullName>
    </recommendedName>
</protein>